<protein>
    <submittedName>
        <fullName evidence="3">Uncharacterized protein</fullName>
    </submittedName>
</protein>
<proteinExistence type="predicted"/>
<evidence type="ECO:0000256" key="1">
    <source>
        <dbReference type="SAM" id="MobiDB-lite"/>
    </source>
</evidence>
<reference evidence="3 4" key="1">
    <citation type="submission" date="2015-08" db="EMBL/GenBank/DDBJ databases">
        <title>Next Generation Sequencing and Analysis of the Genome of Puccinia sorghi L Schw, the Causal Agent of Maize Common Rust.</title>
        <authorList>
            <person name="Rochi L."/>
            <person name="Burguener G."/>
            <person name="Darino M."/>
            <person name="Turjanski A."/>
            <person name="Kreff E."/>
            <person name="Dieguez M.J."/>
            <person name="Sacco F."/>
        </authorList>
    </citation>
    <scope>NUCLEOTIDE SEQUENCE [LARGE SCALE GENOMIC DNA]</scope>
    <source>
        <strain evidence="3 4">RO10H11247</strain>
    </source>
</reference>
<keyword evidence="2" id="KW-1133">Transmembrane helix</keyword>
<feature type="region of interest" description="Disordered" evidence="1">
    <location>
        <begin position="341"/>
        <end position="365"/>
    </location>
</feature>
<keyword evidence="2" id="KW-0472">Membrane</keyword>
<feature type="compositionally biased region" description="Polar residues" evidence="1">
    <location>
        <begin position="345"/>
        <end position="365"/>
    </location>
</feature>
<organism evidence="3 4">
    <name type="scientific">Puccinia sorghi</name>
    <dbReference type="NCBI Taxonomy" id="27349"/>
    <lineage>
        <taxon>Eukaryota</taxon>
        <taxon>Fungi</taxon>
        <taxon>Dikarya</taxon>
        <taxon>Basidiomycota</taxon>
        <taxon>Pucciniomycotina</taxon>
        <taxon>Pucciniomycetes</taxon>
        <taxon>Pucciniales</taxon>
        <taxon>Pucciniaceae</taxon>
        <taxon>Puccinia</taxon>
    </lineage>
</organism>
<keyword evidence="4" id="KW-1185">Reference proteome</keyword>
<feature type="transmembrane region" description="Helical" evidence="2">
    <location>
        <begin position="156"/>
        <end position="181"/>
    </location>
</feature>
<gene>
    <name evidence="3" type="ORF">VP01_286g5</name>
</gene>
<feature type="transmembrane region" description="Helical" evidence="2">
    <location>
        <begin position="20"/>
        <end position="44"/>
    </location>
</feature>
<accession>A0A0L6V1V2</accession>
<feature type="transmembrane region" description="Helical" evidence="2">
    <location>
        <begin position="123"/>
        <end position="144"/>
    </location>
</feature>
<sequence>MASQEHETSKREQVVKGILGAQIMAVPVACALTSLAVVLAARFLSKTATTTRPVSRRYLDYQSTVGATNYSTTRPACILLARFGALLVASVSIAMSFMELTIVYQTAVTRPAAEATYQHVVPWTSSLVPLLSSIVSIASQSYFSNRILHYVQRPRLFFPFLVIMGMGSLSIGTAATVALLIEPFHGPTLKGVSVSEGLFWAYLLITTLSSFVISVVLIGSYLKDRRATIMEARRSGQVVESTKMASFLRFFLSTYTLVFIFDLMCLITSIVSSSRNFEVAFNASKAFLVVQKLMVRVMAVSYLYALVDGLPKSPIFLSPTHQPHFQAVYALSPASEPVFLPPKSQPSHSSAKPPSNNNQADKLKSLQTSVSRTLDKYEAEKLKASSQDATLFSYAYPPASVGSNISAKSTKTVDCFPYSQG</sequence>
<feature type="transmembrane region" description="Helical" evidence="2">
    <location>
        <begin position="250"/>
        <end position="271"/>
    </location>
</feature>
<evidence type="ECO:0000313" key="4">
    <source>
        <dbReference type="Proteomes" id="UP000037035"/>
    </source>
</evidence>
<keyword evidence="2" id="KW-0812">Transmembrane</keyword>
<dbReference type="Proteomes" id="UP000037035">
    <property type="component" value="Unassembled WGS sequence"/>
</dbReference>
<feature type="transmembrane region" description="Helical" evidence="2">
    <location>
        <begin position="79"/>
        <end position="103"/>
    </location>
</feature>
<evidence type="ECO:0000313" key="3">
    <source>
        <dbReference type="EMBL" id="KNZ54741.1"/>
    </source>
</evidence>
<feature type="transmembrane region" description="Helical" evidence="2">
    <location>
        <begin position="201"/>
        <end position="222"/>
    </location>
</feature>
<comment type="caution">
    <text evidence="3">The sequence shown here is derived from an EMBL/GenBank/DDBJ whole genome shotgun (WGS) entry which is preliminary data.</text>
</comment>
<dbReference type="EMBL" id="LAVV01007801">
    <property type="protein sequence ID" value="KNZ54741.1"/>
    <property type="molecule type" value="Genomic_DNA"/>
</dbReference>
<dbReference type="OrthoDB" id="2498908at2759"/>
<dbReference type="VEuPathDB" id="FungiDB:VP01_286g5"/>
<name>A0A0L6V1V2_9BASI</name>
<dbReference type="AlphaFoldDB" id="A0A0L6V1V2"/>
<evidence type="ECO:0000256" key="2">
    <source>
        <dbReference type="SAM" id="Phobius"/>
    </source>
</evidence>